<protein>
    <recommendedName>
        <fullName evidence="4">Fis family transcriptional regulator</fullName>
    </recommendedName>
</protein>
<dbReference type="STRING" id="1121429.SAMN02745133_01128"/>
<dbReference type="EMBL" id="FQUY01000006">
    <property type="protein sequence ID" value="SHE78612.1"/>
    <property type="molecule type" value="Genomic_DNA"/>
</dbReference>
<gene>
    <name evidence="2" type="ORF">SAMN02745133_01128</name>
</gene>
<organism evidence="2 3">
    <name type="scientific">Desulforamulus putei DSM 12395</name>
    <dbReference type="NCBI Taxonomy" id="1121429"/>
    <lineage>
        <taxon>Bacteria</taxon>
        <taxon>Bacillati</taxon>
        <taxon>Bacillota</taxon>
        <taxon>Clostridia</taxon>
        <taxon>Eubacteriales</taxon>
        <taxon>Peptococcaceae</taxon>
        <taxon>Desulforamulus</taxon>
    </lineage>
</organism>
<reference evidence="3" key="1">
    <citation type="submission" date="2016-11" db="EMBL/GenBank/DDBJ databases">
        <authorList>
            <person name="Varghese N."/>
            <person name="Submissions S."/>
        </authorList>
    </citation>
    <scope>NUCLEOTIDE SEQUENCE [LARGE SCALE GENOMIC DNA]</scope>
    <source>
        <strain evidence="3">DSM 12395</strain>
    </source>
</reference>
<evidence type="ECO:0008006" key="4">
    <source>
        <dbReference type="Google" id="ProtNLM"/>
    </source>
</evidence>
<sequence length="174" mass="18721">MRMLKLGKKISSLAIGGMLLAGSVAGVAFADANTQSTPDQSRDQFYQEFISDFAKNLGVSEDQVTAALEATKKQMVQEAVQQGKMTQTQADEILAQKGFGFGFGMGGPRHGRGDITQDTNFLNDAAGALGITPDALKSELQSGKKLDQIVTEHGMTMEQFRQKMPKPQQPPIKG</sequence>
<dbReference type="AlphaFoldDB" id="A0A1M4WCB9"/>
<proteinExistence type="predicted"/>
<keyword evidence="1" id="KW-0732">Signal</keyword>
<evidence type="ECO:0000256" key="1">
    <source>
        <dbReference type="SAM" id="SignalP"/>
    </source>
</evidence>
<keyword evidence="3" id="KW-1185">Reference proteome</keyword>
<feature type="chain" id="PRO_5012815793" description="Fis family transcriptional regulator" evidence="1">
    <location>
        <begin position="31"/>
        <end position="174"/>
    </location>
</feature>
<evidence type="ECO:0000313" key="3">
    <source>
        <dbReference type="Proteomes" id="UP000184148"/>
    </source>
</evidence>
<evidence type="ECO:0000313" key="2">
    <source>
        <dbReference type="EMBL" id="SHE78612.1"/>
    </source>
</evidence>
<feature type="signal peptide" evidence="1">
    <location>
        <begin position="1"/>
        <end position="30"/>
    </location>
</feature>
<name>A0A1M4WCB9_9FIRM</name>
<accession>A0A1M4WCB9</accession>
<dbReference type="Proteomes" id="UP000184148">
    <property type="component" value="Unassembled WGS sequence"/>
</dbReference>